<dbReference type="AlphaFoldDB" id="A0AAV4SP78"/>
<dbReference type="EMBL" id="BPLQ01008052">
    <property type="protein sequence ID" value="GIY34280.1"/>
    <property type="molecule type" value="Genomic_DNA"/>
</dbReference>
<comment type="caution">
    <text evidence="1">The sequence shown here is derived from an EMBL/GenBank/DDBJ whole genome shotgun (WGS) entry which is preliminary data.</text>
</comment>
<accession>A0AAV4SP78</accession>
<reference evidence="1 2" key="1">
    <citation type="submission" date="2021-06" db="EMBL/GenBank/DDBJ databases">
        <title>Caerostris darwini draft genome.</title>
        <authorList>
            <person name="Kono N."/>
            <person name="Arakawa K."/>
        </authorList>
    </citation>
    <scope>NUCLEOTIDE SEQUENCE [LARGE SCALE GENOMIC DNA]</scope>
</reference>
<organism evidence="1 2">
    <name type="scientific">Caerostris darwini</name>
    <dbReference type="NCBI Taxonomy" id="1538125"/>
    <lineage>
        <taxon>Eukaryota</taxon>
        <taxon>Metazoa</taxon>
        <taxon>Ecdysozoa</taxon>
        <taxon>Arthropoda</taxon>
        <taxon>Chelicerata</taxon>
        <taxon>Arachnida</taxon>
        <taxon>Araneae</taxon>
        <taxon>Araneomorphae</taxon>
        <taxon>Entelegynae</taxon>
        <taxon>Araneoidea</taxon>
        <taxon>Araneidae</taxon>
        <taxon>Caerostris</taxon>
    </lineage>
</organism>
<keyword evidence="2" id="KW-1185">Reference proteome</keyword>
<evidence type="ECO:0000313" key="2">
    <source>
        <dbReference type="Proteomes" id="UP001054837"/>
    </source>
</evidence>
<proteinExistence type="predicted"/>
<gene>
    <name evidence="1" type="ORF">CDAR_467621</name>
</gene>
<dbReference type="Proteomes" id="UP001054837">
    <property type="component" value="Unassembled WGS sequence"/>
</dbReference>
<protein>
    <submittedName>
        <fullName evidence="1">Uncharacterized protein</fullName>
    </submittedName>
</protein>
<name>A0AAV4SP78_9ARAC</name>
<sequence length="116" mass="13293">MLIQFGRTVARLRCPKLAQRFASSTLLLEINKRTFQPTGISSSPLKTQKISTINFKQLWLHMFPKSLLSFPVAMLTFSHILSSSLNSVEGLSNLLIYNVHLWRKETKFQFASLTHL</sequence>
<evidence type="ECO:0000313" key="1">
    <source>
        <dbReference type="EMBL" id="GIY34280.1"/>
    </source>
</evidence>